<dbReference type="Proteomes" id="UP000008021">
    <property type="component" value="Chromosome 12"/>
</dbReference>
<dbReference type="Gramene" id="OMERI12G03930.1">
    <property type="protein sequence ID" value="OMERI12G03930.1"/>
    <property type="gene ID" value="OMERI12G03930"/>
</dbReference>
<protein>
    <submittedName>
        <fullName evidence="1">Uncharacterized protein</fullName>
    </submittedName>
</protein>
<evidence type="ECO:0000313" key="1">
    <source>
        <dbReference type="EnsemblPlants" id="OMERI12G03930.1"/>
    </source>
</evidence>
<accession>A0A0E0FAH8</accession>
<name>A0A0E0FAH8_9ORYZ</name>
<sequence>MARPPDLVSKEEIHETNRVGLYIEKSLSTNLNTNLHHIVIPRLMWPCGPSA</sequence>
<keyword evidence="2" id="KW-1185">Reference proteome</keyword>
<dbReference type="EnsemblPlants" id="OMERI12G03930.1">
    <property type="protein sequence ID" value="OMERI12G03930.1"/>
    <property type="gene ID" value="OMERI12G03930"/>
</dbReference>
<reference evidence="1" key="2">
    <citation type="submission" date="2018-05" db="EMBL/GenBank/DDBJ databases">
        <title>OmerRS3 (Oryza meridionalis Reference Sequence Version 3).</title>
        <authorList>
            <person name="Zhang J."/>
            <person name="Kudrna D."/>
            <person name="Lee S."/>
            <person name="Talag J."/>
            <person name="Welchert J."/>
            <person name="Wing R.A."/>
        </authorList>
    </citation>
    <scope>NUCLEOTIDE SEQUENCE [LARGE SCALE GENOMIC DNA]</scope>
    <source>
        <strain evidence="1">cv. OR44</strain>
    </source>
</reference>
<dbReference type="HOGENOM" id="CLU_3109736_0_0_1"/>
<dbReference type="AlphaFoldDB" id="A0A0E0FAH8"/>
<evidence type="ECO:0000313" key="2">
    <source>
        <dbReference type="Proteomes" id="UP000008021"/>
    </source>
</evidence>
<proteinExistence type="predicted"/>
<reference evidence="1" key="1">
    <citation type="submission" date="2015-04" db="UniProtKB">
        <authorList>
            <consortium name="EnsemblPlants"/>
        </authorList>
    </citation>
    <scope>IDENTIFICATION</scope>
</reference>
<organism evidence="1">
    <name type="scientific">Oryza meridionalis</name>
    <dbReference type="NCBI Taxonomy" id="40149"/>
    <lineage>
        <taxon>Eukaryota</taxon>
        <taxon>Viridiplantae</taxon>
        <taxon>Streptophyta</taxon>
        <taxon>Embryophyta</taxon>
        <taxon>Tracheophyta</taxon>
        <taxon>Spermatophyta</taxon>
        <taxon>Magnoliopsida</taxon>
        <taxon>Liliopsida</taxon>
        <taxon>Poales</taxon>
        <taxon>Poaceae</taxon>
        <taxon>BOP clade</taxon>
        <taxon>Oryzoideae</taxon>
        <taxon>Oryzeae</taxon>
        <taxon>Oryzinae</taxon>
        <taxon>Oryza</taxon>
    </lineage>
</organism>